<evidence type="ECO:0000256" key="1">
    <source>
        <dbReference type="ARBA" id="ARBA00023125"/>
    </source>
</evidence>
<dbReference type="GO" id="GO:0006303">
    <property type="term" value="P:double-strand break repair via nonhomologous end joining"/>
    <property type="evidence" value="ECO:0007669"/>
    <property type="project" value="InterPro"/>
</dbReference>
<evidence type="ECO:0000256" key="2">
    <source>
        <dbReference type="SAM" id="MobiDB-lite"/>
    </source>
</evidence>
<proteinExistence type="predicted"/>
<gene>
    <name evidence="4" type="ORF">D3871_11720</name>
</gene>
<keyword evidence="5" id="KW-1185">Reference proteome</keyword>
<dbReference type="RefSeq" id="WP_119769049.1">
    <property type="nucleotide sequence ID" value="NZ_QYUO01000001.1"/>
</dbReference>
<dbReference type="InterPro" id="IPR006164">
    <property type="entry name" value="DNA_bd_Ku70/Ku80"/>
</dbReference>
<dbReference type="GO" id="GO:0003690">
    <property type="term" value="F:double-stranded DNA binding"/>
    <property type="evidence" value="ECO:0007669"/>
    <property type="project" value="TreeGrafter"/>
</dbReference>
<protein>
    <recommendedName>
        <fullName evidence="3">Ku domain-containing protein</fullName>
    </recommendedName>
</protein>
<dbReference type="InterPro" id="IPR009187">
    <property type="entry name" value="Prok_Ku"/>
</dbReference>
<dbReference type="SMART" id="SM00559">
    <property type="entry name" value="Ku78"/>
    <property type="match status" value="1"/>
</dbReference>
<dbReference type="PANTHER" id="PTHR41251">
    <property type="entry name" value="NON-HOMOLOGOUS END JOINING PROTEIN KU"/>
    <property type="match status" value="1"/>
</dbReference>
<evidence type="ECO:0000259" key="3">
    <source>
        <dbReference type="SMART" id="SM00559"/>
    </source>
</evidence>
<reference evidence="5" key="1">
    <citation type="submission" date="2018-09" db="EMBL/GenBank/DDBJ databases">
        <authorList>
            <person name="Zhu H."/>
        </authorList>
    </citation>
    <scope>NUCLEOTIDE SEQUENCE [LARGE SCALE GENOMIC DNA]</scope>
    <source>
        <strain evidence="5">K1R23-30</strain>
    </source>
</reference>
<name>A0A3A3FUU8_9BURK</name>
<dbReference type="Pfam" id="PF02735">
    <property type="entry name" value="Ku"/>
    <property type="match status" value="1"/>
</dbReference>
<feature type="domain" description="Ku" evidence="3">
    <location>
        <begin position="3"/>
        <end position="125"/>
    </location>
</feature>
<dbReference type="OrthoDB" id="9795084at2"/>
<comment type="caution">
    <text evidence="4">The sequence shown here is derived from an EMBL/GenBank/DDBJ whole genome shotgun (WGS) entry which is preliminary data.</text>
</comment>
<dbReference type="EMBL" id="QYUO01000001">
    <property type="protein sequence ID" value="RJF99104.1"/>
    <property type="molecule type" value="Genomic_DNA"/>
</dbReference>
<dbReference type="AlphaFoldDB" id="A0A3A3FUU8"/>
<dbReference type="InterPro" id="IPR016194">
    <property type="entry name" value="SPOC-like_C_dom_sf"/>
</dbReference>
<accession>A0A3A3FUU8</accession>
<feature type="region of interest" description="Disordered" evidence="2">
    <location>
        <begin position="196"/>
        <end position="223"/>
    </location>
</feature>
<dbReference type="Gene3D" id="2.40.290.10">
    <property type="match status" value="1"/>
</dbReference>
<evidence type="ECO:0000313" key="5">
    <source>
        <dbReference type="Proteomes" id="UP000265955"/>
    </source>
</evidence>
<dbReference type="Proteomes" id="UP000265955">
    <property type="component" value="Unassembled WGS sequence"/>
</dbReference>
<organism evidence="4 5">
    <name type="scientific">Noviherbaspirillum saxi</name>
    <dbReference type="NCBI Taxonomy" id="2320863"/>
    <lineage>
        <taxon>Bacteria</taxon>
        <taxon>Pseudomonadati</taxon>
        <taxon>Pseudomonadota</taxon>
        <taxon>Betaproteobacteria</taxon>
        <taxon>Burkholderiales</taxon>
        <taxon>Oxalobacteraceae</taxon>
        <taxon>Noviherbaspirillum</taxon>
    </lineage>
</organism>
<keyword evidence="1" id="KW-0238">DNA-binding</keyword>
<sequence>MPINTDEKRERLLVIFPDTERCMTSLRPTHAVDILAFVEAQEIPSDYFETPYYLQPAPGGEKAYALLRETLRQSRKIGIAYVVIRTRQHLAALVPDGQSLVLNTLRWSSESGQARHFGLSENDMLAAQELAMMTAPVASPVRSGGTVTRHASNSAVPLANLEEAPEIVVEELDDSADEDNAADSYFAGLLKRSMHPRSPAIRHTRTSHRLSPGTRRGMLVRRG</sequence>
<dbReference type="PANTHER" id="PTHR41251:SF1">
    <property type="entry name" value="NON-HOMOLOGOUS END JOINING PROTEIN KU"/>
    <property type="match status" value="1"/>
</dbReference>
<feature type="compositionally biased region" description="Basic residues" evidence="2">
    <location>
        <begin position="196"/>
        <end position="208"/>
    </location>
</feature>
<dbReference type="SUPFAM" id="SSF100939">
    <property type="entry name" value="SPOC domain-like"/>
    <property type="match status" value="1"/>
</dbReference>
<evidence type="ECO:0000313" key="4">
    <source>
        <dbReference type="EMBL" id="RJF99104.1"/>
    </source>
</evidence>